<dbReference type="Proteomes" id="UP000305067">
    <property type="component" value="Unassembled WGS sequence"/>
</dbReference>
<dbReference type="OrthoDB" id="2596754at2759"/>
<evidence type="ECO:0000313" key="3">
    <source>
        <dbReference type="Proteomes" id="UP000305067"/>
    </source>
</evidence>
<evidence type="ECO:0000313" key="2">
    <source>
        <dbReference type="EMBL" id="TFK97072.1"/>
    </source>
</evidence>
<feature type="compositionally biased region" description="Low complexity" evidence="1">
    <location>
        <begin position="256"/>
        <end position="266"/>
    </location>
</feature>
<reference evidence="2 3" key="1">
    <citation type="journal article" date="2019" name="Nat. Ecol. Evol.">
        <title>Megaphylogeny resolves global patterns of mushroom evolution.</title>
        <authorList>
            <person name="Varga T."/>
            <person name="Krizsan K."/>
            <person name="Foldi C."/>
            <person name="Dima B."/>
            <person name="Sanchez-Garcia M."/>
            <person name="Sanchez-Ramirez S."/>
            <person name="Szollosi G.J."/>
            <person name="Szarkandi J.G."/>
            <person name="Papp V."/>
            <person name="Albert L."/>
            <person name="Andreopoulos W."/>
            <person name="Angelini C."/>
            <person name="Antonin V."/>
            <person name="Barry K.W."/>
            <person name="Bougher N.L."/>
            <person name="Buchanan P."/>
            <person name="Buyck B."/>
            <person name="Bense V."/>
            <person name="Catcheside P."/>
            <person name="Chovatia M."/>
            <person name="Cooper J."/>
            <person name="Damon W."/>
            <person name="Desjardin D."/>
            <person name="Finy P."/>
            <person name="Geml J."/>
            <person name="Haridas S."/>
            <person name="Hughes K."/>
            <person name="Justo A."/>
            <person name="Karasinski D."/>
            <person name="Kautmanova I."/>
            <person name="Kiss B."/>
            <person name="Kocsube S."/>
            <person name="Kotiranta H."/>
            <person name="LaButti K.M."/>
            <person name="Lechner B.E."/>
            <person name="Liimatainen K."/>
            <person name="Lipzen A."/>
            <person name="Lukacs Z."/>
            <person name="Mihaltcheva S."/>
            <person name="Morgado L.N."/>
            <person name="Niskanen T."/>
            <person name="Noordeloos M.E."/>
            <person name="Ohm R.A."/>
            <person name="Ortiz-Santana B."/>
            <person name="Ovrebo C."/>
            <person name="Racz N."/>
            <person name="Riley R."/>
            <person name="Savchenko A."/>
            <person name="Shiryaev A."/>
            <person name="Soop K."/>
            <person name="Spirin V."/>
            <person name="Szebenyi C."/>
            <person name="Tomsovsky M."/>
            <person name="Tulloss R.E."/>
            <person name="Uehling J."/>
            <person name="Grigoriev I.V."/>
            <person name="Vagvolgyi C."/>
            <person name="Papp T."/>
            <person name="Martin F.M."/>
            <person name="Miettinen O."/>
            <person name="Hibbett D.S."/>
            <person name="Nagy L.G."/>
        </authorList>
    </citation>
    <scope>NUCLEOTIDE SEQUENCE [LARGE SCALE GENOMIC DNA]</scope>
    <source>
        <strain evidence="2 3">CBS 309.79</strain>
    </source>
</reference>
<organism evidence="2 3">
    <name type="scientific">Pterulicium gracile</name>
    <dbReference type="NCBI Taxonomy" id="1884261"/>
    <lineage>
        <taxon>Eukaryota</taxon>
        <taxon>Fungi</taxon>
        <taxon>Dikarya</taxon>
        <taxon>Basidiomycota</taxon>
        <taxon>Agaricomycotina</taxon>
        <taxon>Agaricomycetes</taxon>
        <taxon>Agaricomycetidae</taxon>
        <taxon>Agaricales</taxon>
        <taxon>Pleurotineae</taxon>
        <taxon>Pterulaceae</taxon>
        <taxon>Pterulicium</taxon>
    </lineage>
</organism>
<gene>
    <name evidence="2" type="ORF">BDV98DRAFT_607860</name>
</gene>
<keyword evidence="3" id="KW-1185">Reference proteome</keyword>
<sequence length="367" mass="40807">MPQGICDQLNAALTQLGLPHLHIHHVSQLSPRLSLQILSALFPELSALIGSITPLKTPSNHATGSSKTWVSRDEQRALDEAKLFLGVLQTDVLTMLHSDPEEEYLHAVDPRGFAQGSRKECDSVCRVLVWVARRILSEDSNRPKHIGSSSRTQTRVWRGISRPANIFTKDEEVADSDLFSSSAVSSIPRQTRSRVDHTSPRTPSPPHLSAPSALEHGYSPVRRHVASPQHLIRPVDQDVEVRAFEAREERSRYRSFFPSVTSTPPSRRTRSFEPASRFGDESDASPSLNRITLLRTPPRRAKHSHFSPSSSSFHAATPRSSELSPVEALSFITVYGLSEIVLMSRPVPNSRVSHVFGGVFLIDFSQR</sequence>
<protein>
    <submittedName>
        <fullName evidence="2">Uncharacterized protein</fullName>
    </submittedName>
</protein>
<proteinExistence type="predicted"/>
<accession>A0A5C3Q512</accession>
<name>A0A5C3Q512_9AGAR</name>
<feature type="region of interest" description="Disordered" evidence="1">
    <location>
        <begin position="256"/>
        <end position="318"/>
    </location>
</feature>
<dbReference type="AlphaFoldDB" id="A0A5C3Q512"/>
<dbReference type="EMBL" id="ML178851">
    <property type="protein sequence ID" value="TFK97072.1"/>
    <property type="molecule type" value="Genomic_DNA"/>
</dbReference>
<evidence type="ECO:0000256" key="1">
    <source>
        <dbReference type="SAM" id="MobiDB-lite"/>
    </source>
</evidence>
<feature type="region of interest" description="Disordered" evidence="1">
    <location>
        <begin position="182"/>
        <end position="214"/>
    </location>
</feature>